<dbReference type="AlphaFoldDB" id="A0A5P6VQI1"/>
<feature type="transmembrane region" description="Helical" evidence="1">
    <location>
        <begin position="115"/>
        <end position="137"/>
    </location>
</feature>
<organism evidence="2 3">
    <name type="scientific">Pseudobutyrivibrio xylanivorans</name>
    <dbReference type="NCBI Taxonomy" id="185007"/>
    <lineage>
        <taxon>Bacteria</taxon>
        <taxon>Bacillati</taxon>
        <taxon>Bacillota</taxon>
        <taxon>Clostridia</taxon>
        <taxon>Lachnospirales</taxon>
        <taxon>Lachnospiraceae</taxon>
        <taxon>Pseudobutyrivibrio</taxon>
    </lineage>
</organism>
<dbReference type="KEGG" id="pxv:FXF36_03230"/>
<sequence length="648" mass="73416">MSKRLFYTKLVLMIAVVVSAFVVVYVNLTYGQTVIHSDSAIAYRYFKSVEKTHELYPSTWNTGNGEVYTFSVLPFVIICNFLIGKASVACSVAYTTVYLILCVGFFWLFKKFFKNDAWLIAIPLYSAFLCSGMARFLLLIQGGYDGPVIAVTICAGLFFYVINSKEIPKRVLVIHSILVFMMLTCGVRYIAEYILPLLLALAIFVFLKKRKDYVEIVKRTSTTLLAPALLGHIVYKIICSHHNMNFGDNSSLQLDFSVARIIESIKNTIVNACIIFGYTENGSRLTNWISILITLLICVVFPVLQLVRIKNLSDNEQGYLSFGAIHNMALIGVIVLSHKTEERYLYGTVVVFLIISANYIYHVIANDREILRYLIVFLFVLATLRLSYGYSKMTIGWRERLATREHFVEELSAHGITKVYGTYWVGYPNEVYSNGQIRSGAYKVFGASLGEIVAQVDSDAFEPTEGRCGLIFTENEYNEQMRVYGSDPATRLVGEPAEVYVIDGLELGDLYDGSVRVFVYVYKNDIADRFTNGLDDGILNPRELDFNYGGVWEEDVIYITQGGIVHGPYLNISPGHYIVTVNGKNLNICEFDIYSQQQNEDIEYTLLSVSDEQAVMDLTIKKYINDIQFYVMNNMDGKAEFYNITIVQ</sequence>
<dbReference type="EMBL" id="CP043028">
    <property type="protein sequence ID" value="QFJ53949.1"/>
    <property type="molecule type" value="Genomic_DNA"/>
</dbReference>
<feature type="transmembrane region" description="Helical" evidence="1">
    <location>
        <begin position="67"/>
        <end position="84"/>
    </location>
</feature>
<feature type="transmembrane region" description="Helical" evidence="1">
    <location>
        <begin position="370"/>
        <end position="388"/>
    </location>
</feature>
<protein>
    <recommendedName>
        <fullName evidence="4">Glycosyltransferase RgtA/B/C/D-like domain-containing protein</fullName>
    </recommendedName>
</protein>
<reference evidence="3" key="1">
    <citation type="submission" date="2019-08" db="EMBL/GenBank/DDBJ databases">
        <title>Complete Genome Sequence of the Polysaccharide-Degrading Rumen Bacterium Pseudobutyrivibrio xylanivorans MA3014.</title>
        <authorList>
            <person name="Palevich N."/>
            <person name="Maclean P.H."/>
            <person name="Kelly W.J."/>
            <person name="Leahy S.C."/>
            <person name="Rakonjac J."/>
            <person name="Attwood G.T."/>
        </authorList>
    </citation>
    <scope>NUCLEOTIDE SEQUENCE [LARGE SCALE GENOMIC DNA]</scope>
    <source>
        <strain evidence="3">MA3014</strain>
    </source>
</reference>
<keyword evidence="1" id="KW-0812">Transmembrane</keyword>
<gene>
    <name evidence="2" type="ORF">FXF36_03230</name>
</gene>
<evidence type="ECO:0000256" key="1">
    <source>
        <dbReference type="SAM" id="Phobius"/>
    </source>
</evidence>
<dbReference type="Proteomes" id="UP000327030">
    <property type="component" value="Chromosome 1"/>
</dbReference>
<feature type="transmembrane region" description="Helical" evidence="1">
    <location>
        <begin position="7"/>
        <end position="28"/>
    </location>
</feature>
<feature type="transmembrane region" description="Helical" evidence="1">
    <location>
        <begin position="174"/>
        <end position="207"/>
    </location>
</feature>
<keyword evidence="1" id="KW-1133">Transmembrane helix</keyword>
<evidence type="ECO:0000313" key="3">
    <source>
        <dbReference type="Proteomes" id="UP000327030"/>
    </source>
</evidence>
<accession>A0A5P6VQI1</accession>
<feature type="transmembrane region" description="Helical" evidence="1">
    <location>
        <begin position="91"/>
        <end position="109"/>
    </location>
</feature>
<feature type="transmembrane region" description="Helical" evidence="1">
    <location>
        <begin position="285"/>
        <end position="307"/>
    </location>
</feature>
<feature type="transmembrane region" description="Helical" evidence="1">
    <location>
        <begin position="319"/>
        <end position="337"/>
    </location>
</feature>
<dbReference type="RefSeq" id="WP_151622446.1">
    <property type="nucleotide sequence ID" value="NZ_CP043028.1"/>
</dbReference>
<feature type="transmembrane region" description="Helical" evidence="1">
    <location>
        <begin position="344"/>
        <end position="364"/>
    </location>
</feature>
<dbReference type="OrthoDB" id="2032770at2"/>
<keyword evidence="1" id="KW-0472">Membrane</keyword>
<feature type="transmembrane region" description="Helical" evidence="1">
    <location>
        <begin position="144"/>
        <end position="162"/>
    </location>
</feature>
<evidence type="ECO:0008006" key="4">
    <source>
        <dbReference type="Google" id="ProtNLM"/>
    </source>
</evidence>
<evidence type="ECO:0000313" key="2">
    <source>
        <dbReference type="EMBL" id="QFJ53949.1"/>
    </source>
</evidence>
<proteinExistence type="predicted"/>
<name>A0A5P6VQI1_PSEXY</name>